<comment type="caution">
    <text evidence="1">The sequence shown here is derived from an EMBL/GenBank/DDBJ whole genome shotgun (WGS) entry which is preliminary data.</text>
</comment>
<dbReference type="Proteomes" id="UP000197032">
    <property type="component" value="Unassembled WGS sequence"/>
</dbReference>
<accession>A0A1Z5HP38</accession>
<protein>
    <submittedName>
        <fullName evidence="1">Uncharacterized protein</fullName>
    </submittedName>
</protein>
<dbReference type="AlphaFoldDB" id="A0A1Z5HP38"/>
<gene>
    <name evidence="1" type="ORF">KKC1_04580</name>
</gene>
<dbReference type="OrthoDB" id="9970911at2"/>
<name>A0A1Z5HP38_9FIRM</name>
<keyword evidence="2" id="KW-1185">Reference proteome</keyword>
<evidence type="ECO:0000313" key="1">
    <source>
        <dbReference type="EMBL" id="GAW91296.1"/>
    </source>
</evidence>
<proteinExistence type="predicted"/>
<dbReference type="EMBL" id="BDGJ01000011">
    <property type="protein sequence ID" value="GAW91296.1"/>
    <property type="molecule type" value="Genomic_DNA"/>
</dbReference>
<evidence type="ECO:0000313" key="2">
    <source>
        <dbReference type="Proteomes" id="UP000197032"/>
    </source>
</evidence>
<organism evidence="1 2">
    <name type="scientific">Calderihabitans maritimus</name>
    <dbReference type="NCBI Taxonomy" id="1246530"/>
    <lineage>
        <taxon>Bacteria</taxon>
        <taxon>Bacillati</taxon>
        <taxon>Bacillota</taxon>
        <taxon>Clostridia</taxon>
        <taxon>Neomoorellales</taxon>
        <taxon>Calderihabitantaceae</taxon>
        <taxon>Calderihabitans</taxon>
    </lineage>
</organism>
<dbReference type="RefSeq" id="WP_088552860.1">
    <property type="nucleotide sequence ID" value="NZ_BDGJ01000011.1"/>
</dbReference>
<sequence length="183" mass="21328">MNKTLFNGENKDELKLRFSSDYSLFRGDTQQELIILDRPIDELTKNYVLLRNISNAKIGEKIKLYIYANIKESIENSRFFEGYLNDVKLKKKQPIAVFALFNNELQPLLYDKDSEEEVKFYEVDLGETFLITPELILTKPGTLRIIIVSYPYAYPELLLGSYKITNWSTPLLSEEVAIQVKEQ</sequence>
<reference evidence="2" key="1">
    <citation type="journal article" date="2017" name="Appl. Environ. Microbiol.">
        <title>Genomic analysis of Calderihabitans maritimus KKC1, a thermophilic hydrogenogenic carboxydotrophic bacterium isolated from marine sediment.</title>
        <authorList>
            <person name="Omae K."/>
            <person name="Yoneda Y."/>
            <person name="Fukuyama Y."/>
            <person name="Yoshida T."/>
            <person name="Sako Y."/>
        </authorList>
    </citation>
    <scope>NUCLEOTIDE SEQUENCE [LARGE SCALE GENOMIC DNA]</scope>
    <source>
        <strain evidence="2">KKC1</strain>
    </source>
</reference>